<dbReference type="RefSeq" id="WP_151077356.1">
    <property type="nucleotide sequence ID" value="NZ_CP047647.1"/>
</dbReference>
<sequence length="161" mass="18653">MPGFKGDILNLARALGITADQFDAVGIHAWPSIMKRIEAAFIIKTDSNTKFNWWWESFKGQQVSIFFEDGMAFEQLSQLVDAEEPVWFIGCDTDRDPSKFWLFEGTINPIQQVISEFYHFEYYIVSKKYEWLLCETDHSVLTGLGSVIPKMKRLKSAFDLH</sequence>
<dbReference type="EMBL" id="VTWU01000001">
    <property type="protein sequence ID" value="KAA9339708.1"/>
    <property type="molecule type" value="Genomic_DNA"/>
</dbReference>
<accession>A0A7L4ZU81</accession>
<protein>
    <submittedName>
        <fullName evidence="1">Uncharacterized protein</fullName>
    </submittedName>
</protein>
<comment type="caution">
    <text evidence="1">The sequence shown here is derived from an EMBL/GenBank/DDBJ whole genome shotgun (WGS) entry which is preliminary data.</text>
</comment>
<dbReference type="AlphaFoldDB" id="A0A7L4ZU81"/>
<organism evidence="1 2">
    <name type="scientific">Hymenobacter busanensis</name>
    <dbReference type="NCBI Taxonomy" id="2607656"/>
    <lineage>
        <taxon>Bacteria</taxon>
        <taxon>Pseudomonadati</taxon>
        <taxon>Bacteroidota</taxon>
        <taxon>Cytophagia</taxon>
        <taxon>Cytophagales</taxon>
        <taxon>Hymenobacteraceae</taxon>
        <taxon>Hymenobacter</taxon>
    </lineage>
</organism>
<dbReference type="InterPro" id="IPR046644">
    <property type="entry name" value="DUF6756"/>
</dbReference>
<proteinExistence type="predicted"/>
<evidence type="ECO:0000313" key="1">
    <source>
        <dbReference type="EMBL" id="KAA9339708.1"/>
    </source>
</evidence>
<dbReference type="Pfam" id="PF20541">
    <property type="entry name" value="DUF6756"/>
    <property type="match status" value="1"/>
</dbReference>
<name>A0A7L4ZU81_9BACT</name>
<dbReference type="Proteomes" id="UP000326380">
    <property type="component" value="Unassembled WGS sequence"/>
</dbReference>
<keyword evidence="2" id="KW-1185">Reference proteome</keyword>
<reference evidence="1 2" key="1">
    <citation type="submission" date="2019-09" db="EMBL/GenBank/DDBJ databases">
        <title>Genome sequence of Hymenobacter sp. M3.</title>
        <authorList>
            <person name="Srinivasan S."/>
        </authorList>
    </citation>
    <scope>NUCLEOTIDE SEQUENCE [LARGE SCALE GENOMIC DNA]</scope>
    <source>
        <strain evidence="1 2">M3</strain>
    </source>
</reference>
<evidence type="ECO:0000313" key="2">
    <source>
        <dbReference type="Proteomes" id="UP000326380"/>
    </source>
</evidence>
<gene>
    <name evidence="1" type="ORF">F0P96_03575</name>
</gene>